<accession>A0A074JEK4</accession>
<dbReference type="STRING" id="1353537.TP2_05050"/>
<keyword evidence="2" id="KW-1185">Reference proteome</keyword>
<dbReference type="eggNOG" id="COG4782">
    <property type="taxonomic scope" value="Bacteria"/>
</dbReference>
<dbReference type="PIRSF" id="PIRSF033909">
    <property type="entry name" value="UCP033909"/>
    <property type="match status" value="1"/>
</dbReference>
<dbReference type="PROSITE" id="PS51257">
    <property type="entry name" value="PROKAR_LIPOPROTEIN"/>
    <property type="match status" value="1"/>
</dbReference>
<evidence type="ECO:0000313" key="1">
    <source>
        <dbReference type="EMBL" id="KEO54295.1"/>
    </source>
</evidence>
<dbReference type="PANTHER" id="PTHR36513">
    <property type="entry name" value="ABC TRANSMEMBRANE TYPE-1 DOMAIN-CONTAINING PROTEIN"/>
    <property type="match status" value="1"/>
</dbReference>
<dbReference type="InterPro" id="IPR010297">
    <property type="entry name" value="DUF900_hydrolase"/>
</dbReference>
<name>A0A074JEK4_9RHOB</name>
<dbReference type="InterPro" id="IPR029058">
    <property type="entry name" value="AB_hydrolase_fold"/>
</dbReference>
<dbReference type="PANTHER" id="PTHR36513:SF1">
    <property type="entry name" value="TRANSMEMBRANE PROTEIN"/>
    <property type="match status" value="1"/>
</dbReference>
<proteinExistence type="predicted"/>
<gene>
    <name evidence="1" type="ORF">TP2_05050</name>
</gene>
<dbReference type="AlphaFoldDB" id="A0A074JEK4"/>
<reference evidence="1 2" key="1">
    <citation type="submission" date="2013-07" db="EMBL/GenBank/DDBJ databases">
        <title>Thioclava pacifica DSM 10166 Genome Sequencing.</title>
        <authorList>
            <person name="Lai Q."/>
            <person name="Shao Z."/>
        </authorList>
    </citation>
    <scope>NUCLEOTIDE SEQUENCE [LARGE SCALE GENOMIC DNA]</scope>
    <source>
        <strain evidence="1 2">DSM 10166</strain>
    </source>
</reference>
<organism evidence="1 2">
    <name type="scientific">Thioclava pacifica DSM 10166</name>
    <dbReference type="NCBI Taxonomy" id="1353537"/>
    <lineage>
        <taxon>Bacteria</taxon>
        <taxon>Pseudomonadati</taxon>
        <taxon>Pseudomonadota</taxon>
        <taxon>Alphaproteobacteria</taxon>
        <taxon>Rhodobacterales</taxon>
        <taxon>Paracoccaceae</taxon>
        <taxon>Thioclava</taxon>
    </lineage>
</organism>
<dbReference type="EMBL" id="AUND01000012">
    <property type="protein sequence ID" value="KEO54295.1"/>
    <property type="molecule type" value="Genomic_DNA"/>
</dbReference>
<dbReference type="Gene3D" id="3.40.50.1820">
    <property type="entry name" value="alpha/beta hydrolase"/>
    <property type="match status" value="1"/>
</dbReference>
<dbReference type="Proteomes" id="UP000027432">
    <property type="component" value="Unassembled WGS sequence"/>
</dbReference>
<dbReference type="RefSeq" id="WP_038075431.1">
    <property type="nucleotide sequence ID" value="NZ_AUND01000012.1"/>
</dbReference>
<sequence>MGRILVVIILVTLSACAPRGRLAYLDHPDPNARAIFVGSTRAPDPETGQPFGFERSPELRLARFDVATPPERQTAQIDYPTTGGTPADPKTQFMISQAQIDLPRAQFLSELRTALRQNKGEAVVFVHGFNNSFAEGLYRMAQMGEDFDLPGVMVHYSWPSRANVLGYAYDRDSVLFARDGLVELLGDLRAAGARRILLVAHSLGTELTMEVLRQEAIAQKQGLFSSLGGVILISPDIAVDLFQTQADAIGTLPQPFVIFTSQKDRALQLSARLTGQSDRLGNLEDLNRIARYKVTVVNVSAFNTGDGHFNVVTSPALIRLLDSTGQIAKVLEGDQRGRTGLGQAVILTVENATQIVLAPISGG</sequence>
<dbReference type="Pfam" id="PF05990">
    <property type="entry name" value="DUF900"/>
    <property type="match status" value="1"/>
</dbReference>
<evidence type="ECO:0000313" key="2">
    <source>
        <dbReference type="Proteomes" id="UP000027432"/>
    </source>
</evidence>
<dbReference type="SUPFAM" id="SSF53474">
    <property type="entry name" value="alpha/beta-Hydrolases"/>
    <property type="match status" value="1"/>
</dbReference>
<dbReference type="OrthoDB" id="9797755at2"/>
<comment type="caution">
    <text evidence="1">The sequence shown here is derived from an EMBL/GenBank/DDBJ whole genome shotgun (WGS) entry which is preliminary data.</text>
</comment>
<protein>
    <submittedName>
        <fullName evidence="1">Uncharacterized protein</fullName>
    </submittedName>
</protein>
<dbReference type="InterPro" id="IPR014586">
    <property type="entry name" value="UCP033909"/>
</dbReference>